<dbReference type="EMBL" id="HAEF01021395">
    <property type="protein sequence ID" value="SBR62554.1"/>
    <property type="molecule type" value="Transcribed_RNA"/>
</dbReference>
<evidence type="ECO:0000256" key="1">
    <source>
        <dbReference type="SAM" id="MobiDB-lite"/>
    </source>
</evidence>
<organism evidence="2">
    <name type="scientific">Nothobranchius pienaari</name>
    <dbReference type="NCBI Taxonomy" id="704102"/>
    <lineage>
        <taxon>Eukaryota</taxon>
        <taxon>Metazoa</taxon>
        <taxon>Chordata</taxon>
        <taxon>Craniata</taxon>
        <taxon>Vertebrata</taxon>
        <taxon>Euteleostomi</taxon>
        <taxon>Actinopterygii</taxon>
        <taxon>Neopterygii</taxon>
        <taxon>Teleostei</taxon>
        <taxon>Neoteleostei</taxon>
        <taxon>Acanthomorphata</taxon>
        <taxon>Ovalentaria</taxon>
        <taxon>Atherinomorphae</taxon>
        <taxon>Cyprinodontiformes</taxon>
        <taxon>Nothobranchiidae</taxon>
        <taxon>Nothobranchius</taxon>
    </lineage>
</organism>
<accession>A0A1A8N1A7</accession>
<reference evidence="2" key="1">
    <citation type="submission" date="2016-05" db="EMBL/GenBank/DDBJ databases">
        <authorList>
            <person name="Lavstsen T."/>
            <person name="Jespersen J.S."/>
        </authorList>
    </citation>
    <scope>NUCLEOTIDE SEQUENCE</scope>
    <source>
        <tissue evidence="2">Brain</tissue>
    </source>
</reference>
<name>A0A1A8N1A7_9TELE</name>
<gene>
    <name evidence="2" type="primary">ESRP2</name>
</gene>
<protein>
    <submittedName>
        <fullName evidence="2">Epithelial splicing regulatory protein 2</fullName>
    </submittedName>
</protein>
<proteinExistence type="predicted"/>
<evidence type="ECO:0000313" key="2">
    <source>
        <dbReference type="EMBL" id="SBR62554.1"/>
    </source>
</evidence>
<sequence>QSAQTTSSLASRSTWRSVTDHQPSISLHLVRFLQSAISLQRNLQTPVCLCRTLFSSEPSPLIRHSCGRR</sequence>
<feature type="non-terminal residue" evidence="2">
    <location>
        <position position="69"/>
    </location>
</feature>
<dbReference type="AlphaFoldDB" id="A0A1A8N1A7"/>
<feature type="non-terminal residue" evidence="2">
    <location>
        <position position="1"/>
    </location>
</feature>
<feature type="region of interest" description="Disordered" evidence="1">
    <location>
        <begin position="1"/>
        <end position="20"/>
    </location>
</feature>
<reference evidence="2" key="2">
    <citation type="submission" date="2016-06" db="EMBL/GenBank/DDBJ databases">
        <title>The genome of a short-lived fish provides insights into sex chromosome evolution and the genetic control of aging.</title>
        <authorList>
            <person name="Reichwald K."/>
            <person name="Felder M."/>
            <person name="Petzold A."/>
            <person name="Koch P."/>
            <person name="Groth M."/>
            <person name="Platzer M."/>
        </authorList>
    </citation>
    <scope>NUCLEOTIDE SEQUENCE</scope>
    <source>
        <tissue evidence="2">Brain</tissue>
    </source>
</reference>